<feature type="transmembrane region" description="Helical" evidence="1">
    <location>
        <begin position="47"/>
        <end position="70"/>
    </location>
</feature>
<keyword evidence="3" id="KW-1185">Reference proteome</keyword>
<evidence type="ECO:0000313" key="2">
    <source>
        <dbReference type="EMBL" id="PSF39418.1"/>
    </source>
</evidence>
<dbReference type="AlphaFoldDB" id="A0A2T1M3M2"/>
<dbReference type="PANTHER" id="PTHR36383:SF1">
    <property type="entry name" value="PROTEIN, PUTATIVE-RELATED"/>
    <property type="match status" value="1"/>
</dbReference>
<reference evidence="2 3" key="1">
    <citation type="submission" date="2018-03" db="EMBL/GenBank/DDBJ databases">
        <title>The ancient ancestry and fast evolution of plastids.</title>
        <authorList>
            <person name="Moore K.R."/>
            <person name="Magnabosco C."/>
            <person name="Momper L."/>
            <person name="Gold D.A."/>
            <person name="Bosak T."/>
            <person name="Fournier G.P."/>
        </authorList>
    </citation>
    <scope>NUCLEOTIDE SEQUENCE [LARGE SCALE GENOMIC DNA]</scope>
    <source>
        <strain evidence="2 3">CCALA 016</strain>
    </source>
</reference>
<dbReference type="Proteomes" id="UP000239001">
    <property type="component" value="Unassembled WGS sequence"/>
</dbReference>
<dbReference type="OrthoDB" id="465452at2"/>
<keyword evidence="1" id="KW-0472">Membrane</keyword>
<gene>
    <name evidence="2" type="ORF">C7H19_01115</name>
</gene>
<reference evidence="2 3" key="2">
    <citation type="submission" date="2018-03" db="EMBL/GenBank/DDBJ databases">
        <authorList>
            <person name="Keele B.F."/>
        </authorList>
    </citation>
    <scope>NUCLEOTIDE SEQUENCE [LARGE SCALE GENOMIC DNA]</scope>
    <source>
        <strain evidence="2 3">CCALA 016</strain>
    </source>
</reference>
<dbReference type="RefSeq" id="WP_106455040.1">
    <property type="nucleotide sequence ID" value="NZ_PXOH01000001.1"/>
</dbReference>
<proteinExistence type="predicted"/>
<dbReference type="PANTHER" id="PTHR36383">
    <property type="entry name" value="OS09G0529350 PROTEIN"/>
    <property type="match status" value="1"/>
</dbReference>
<organism evidence="2 3">
    <name type="scientific">Aphanothece hegewaldii CCALA 016</name>
    <dbReference type="NCBI Taxonomy" id="2107694"/>
    <lineage>
        <taxon>Bacteria</taxon>
        <taxon>Bacillati</taxon>
        <taxon>Cyanobacteriota</taxon>
        <taxon>Cyanophyceae</taxon>
        <taxon>Oscillatoriophycideae</taxon>
        <taxon>Chroococcales</taxon>
        <taxon>Aphanothecaceae</taxon>
        <taxon>Aphanothece</taxon>
    </lineage>
</organism>
<feature type="transmembrane region" description="Helical" evidence="1">
    <location>
        <begin position="21"/>
        <end position="41"/>
    </location>
</feature>
<name>A0A2T1M3M2_9CHRO</name>
<accession>A0A2T1M3M2</accession>
<sequence length="138" mass="15397">MDNNNTTLTITERIESLKIGCLAAIAFTLTYLITLLIQLNFLTEFNAMGWTQVSIAALSGFLFGVTYRYIVQNQENPHLKDGAVFAFGLVRGLVPLETTDGANEQIIALCFFLGESLLCFAVARWCLDIAFFYGWLKP</sequence>
<keyword evidence="1" id="KW-0812">Transmembrane</keyword>
<protein>
    <submittedName>
        <fullName evidence="2">Uncharacterized protein</fullName>
    </submittedName>
</protein>
<evidence type="ECO:0000256" key="1">
    <source>
        <dbReference type="SAM" id="Phobius"/>
    </source>
</evidence>
<comment type="caution">
    <text evidence="2">The sequence shown here is derived from an EMBL/GenBank/DDBJ whole genome shotgun (WGS) entry which is preliminary data.</text>
</comment>
<keyword evidence="1" id="KW-1133">Transmembrane helix</keyword>
<dbReference type="EMBL" id="PXOH01000001">
    <property type="protein sequence ID" value="PSF39418.1"/>
    <property type="molecule type" value="Genomic_DNA"/>
</dbReference>
<evidence type="ECO:0000313" key="3">
    <source>
        <dbReference type="Proteomes" id="UP000239001"/>
    </source>
</evidence>